<evidence type="ECO:0000256" key="1">
    <source>
        <dbReference type="SAM" id="MobiDB-lite"/>
    </source>
</evidence>
<feature type="region of interest" description="Disordered" evidence="1">
    <location>
        <begin position="1"/>
        <end position="127"/>
    </location>
</feature>
<evidence type="ECO:0000313" key="2">
    <source>
        <dbReference type="EMBL" id="GAB0202036.1"/>
    </source>
</evidence>
<sequence>MGIGGKINRPRTELKKKLFKRRRVLARGGRQQKRRLRSVSRDKAPPLWGKRRRKMLKRLRVAARQGLEAEGAGGKEPETGPTPDVEMEEAAPAGGGRTGGGGGGVTGPLPVSPPPQCPAPVFPSASP</sequence>
<evidence type="ECO:0000313" key="3">
    <source>
        <dbReference type="Proteomes" id="UP001623348"/>
    </source>
</evidence>
<feature type="compositionally biased region" description="Gly residues" evidence="1">
    <location>
        <begin position="93"/>
        <end position="106"/>
    </location>
</feature>
<name>A0ABC9XXE4_GRUJA</name>
<proteinExistence type="predicted"/>
<gene>
    <name evidence="2" type="ORF">GRJ2_002669200</name>
</gene>
<reference evidence="2 3" key="1">
    <citation type="submission" date="2024-06" db="EMBL/GenBank/DDBJ databases">
        <title>The draft genome of Grus japonensis, version 3.</title>
        <authorList>
            <person name="Nabeshima K."/>
            <person name="Suzuki S."/>
            <person name="Onuma M."/>
        </authorList>
    </citation>
    <scope>NUCLEOTIDE SEQUENCE [LARGE SCALE GENOMIC DNA]</scope>
    <source>
        <strain evidence="2 3">451A</strain>
    </source>
</reference>
<feature type="compositionally biased region" description="Basic residues" evidence="1">
    <location>
        <begin position="17"/>
        <end position="38"/>
    </location>
</feature>
<dbReference type="Proteomes" id="UP001623348">
    <property type="component" value="Unassembled WGS sequence"/>
</dbReference>
<protein>
    <submittedName>
        <fullName evidence="2">Uncharacterized protein</fullName>
    </submittedName>
</protein>
<feature type="compositionally biased region" description="Basic residues" evidence="1">
    <location>
        <begin position="49"/>
        <end position="61"/>
    </location>
</feature>
<feature type="compositionally biased region" description="Pro residues" evidence="1">
    <location>
        <begin position="110"/>
        <end position="127"/>
    </location>
</feature>
<keyword evidence="3" id="KW-1185">Reference proteome</keyword>
<dbReference type="InterPro" id="IPR037691">
    <property type="entry name" value="C11orf98"/>
</dbReference>
<accession>A0ABC9XXE4</accession>
<dbReference type="Pfam" id="PF17719">
    <property type="entry name" value="DUF5564"/>
    <property type="match status" value="1"/>
</dbReference>
<comment type="caution">
    <text evidence="2">The sequence shown here is derived from an EMBL/GenBank/DDBJ whole genome shotgun (WGS) entry which is preliminary data.</text>
</comment>
<organism evidence="2 3">
    <name type="scientific">Grus japonensis</name>
    <name type="common">Japanese crane</name>
    <name type="synonym">Red-crowned crane</name>
    <dbReference type="NCBI Taxonomy" id="30415"/>
    <lineage>
        <taxon>Eukaryota</taxon>
        <taxon>Metazoa</taxon>
        <taxon>Chordata</taxon>
        <taxon>Craniata</taxon>
        <taxon>Vertebrata</taxon>
        <taxon>Euteleostomi</taxon>
        <taxon>Archelosauria</taxon>
        <taxon>Archosauria</taxon>
        <taxon>Dinosauria</taxon>
        <taxon>Saurischia</taxon>
        <taxon>Theropoda</taxon>
        <taxon>Coelurosauria</taxon>
        <taxon>Aves</taxon>
        <taxon>Neognathae</taxon>
        <taxon>Neoaves</taxon>
        <taxon>Gruiformes</taxon>
        <taxon>Gruidae</taxon>
        <taxon>Grus</taxon>
    </lineage>
</organism>
<dbReference type="EMBL" id="BAAFJT010000035">
    <property type="protein sequence ID" value="GAB0202036.1"/>
    <property type="molecule type" value="Genomic_DNA"/>
</dbReference>
<dbReference type="AlphaFoldDB" id="A0ABC9XXE4"/>